<name>A0AAE0IEC1_9PEZI</name>
<comment type="caution">
    <text evidence="3">The sequence shown here is derived from an EMBL/GenBank/DDBJ whole genome shotgun (WGS) entry which is preliminary data.</text>
</comment>
<keyword evidence="4" id="KW-1185">Reference proteome</keyword>
<feature type="compositionally biased region" description="Low complexity" evidence="1">
    <location>
        <begin position="117"/>
        <end position="129"/>
    </location>
</feature>
<gene>
    <name evidence="3" type="ORF">B0T19DRAFT_442971</name>
</gene>
<dbReference type="AlphaFoldDB" id="A0AAE0IEC1"/>
<evidence type="ECO:0000256" key="2">
    <source>
        <dbReference type="SAM" id="SignalP"/>
    </source>
</evidence>
<organism evidence="3 4">
    <name type="scientific">Cercophora scortea</name>
    <dbReference type="NCBI Taxonomy" id="314031"/>
    <lineage>
        <taxon>Eukaryota</taxon>
        <taxon>Fungi</taxon>
        <taxon>Dikarya</taxon>
        <taxon>Ascomycota</taxon>
        <taxon>Pezizomycotina</taxon>
        <taxon>Sordariomycetes</taxon>
        <taxon>Sordariomycetidae</taxon>
        <taxon>Sordariales</taxon>
        <taxon>Lasiosphaeriaceae</taxon>
        <taxon>Cercophora</taxon>
    </lineage>
</organism>
<reference evidence="3" key="2">
    <citation type="submission" date="2023-06" db="EMBL/GenBank/DDBJ databases">
        <authorList>
            <consortium name="Lawrence Berkeley National Laboratory"/>
            <person name="Haridas S."/>
            <person name="Hensen N."/>
            <person name="Bonometti L."/>
            <person name="Westerberg I."/>
            <person name="Brannstrom I.O."/>
            <person name="Guillou S."/>
            <person name="Cros-Aarteil S."/>
            <person name="Calhoun S."/>
            <person name="Kuo A."/>
            <person name="Mondo S."/>
            <person name="Pangilinan J."/>
            <person name="Riley R."/>
            <person name="Labutti K."/>
            <person name="Andreopoulos B."/>
            <person name="Lipzen A."/>
            <person name="Chen C."/>
            <person name="Yanf M."/>
            <person name="Daum C."/>
            <person name="Ng V."/>
            <person name="Clum A."/>
            <person name="Steindorff A."/>
            <person name="Ohm R."/>
            <person name="Martin F."/>
            <person name="Silar P."/>
            <person name="Natvig D."/>
            <person name="Lalanne C."/>
            <person name="Gautier V."/>
            <person name="Ament-Velasquez S.L."/>
            <person name="Kruys A."/>
            <person name="Hutchinson M.I."/>
            <person name="Powell A.J."/>
            <person name="Barry K."/>
            <person name="Miller A.N."/>
            <person name="Grigoriev I.V."/>
            <person name="Debuchy R."/>
            <person name="Gladieux P."/>
            <person name="Thoren M.H."/>
            <person name="Johannesson H."/>
        </authorList>
    </citation>
    <scope>NUCLEOTIDE SEQUENCE</scope>
    <source>
        <strain evidence="3">SMH4131-1</strain>
    </source>
</reference>
<accession>A0AAE0IEC1</accession>
<dbReference type="Proteomes" id="UP001286456">
    <property type="component" value="Unassembled WGS sequence"/>
</dbReference>
<sequence length="296" mass="28629">MHYKTPIYLAALGPLVSAHTIVVPVSAPAPASDAKETAVPSAPPTDGFAAFLPPGVLSIASQAAGFGAPPIETGDTAPLEASVAAENAPAPAAPTGPPAFPFFPGGAPPPWAPAPPSSSSESEDSAAAPTKAGFAPGPEALSWFTTFCPEPTTLTWGSTTICVTEPTTLTLTSCPETTATPPPSWPSGHPHGPHGGPGGAGEGEGNSPETEGEGEGAEASGHAHGPHGAWTAPAGPVETGGYAPSNSSSSGGSGSSPVTPPASKPHVVVAGASGLQQSVVLALAGAVFGAGLLFAL</sequence>
<feature type="compositionally biased region" description="Gly residues" evidence="1">
    <location>
        <begin position="193"/>
        <end position="204"/>
    </location>
</feature>
<feature type="signal peptide" evidence="2">
    <location>
        <begin position="1"/>
        <end position="18"/>
    </location>
</feature>
<dbReference type="EMBL" id="JAUEPO010000004">
    <property type="protein sequence ID" value="KAK3323471.1"/>
    <property type="molecule type" value="Genomic_DNA"/>
</dbReference>
<reference evidence="3" key="1">
    <citation type="journal article" date="2023" name="Mol. Phylogenet. Evol.">
        <title>Genome-scale phylogeny and comparative genomics of the fungal order Sordariales.</title>
        <authorList>
            <person name="Hensen N."/>
            <person name="Bonometti L."/>
            <person name="Westerberg I."/>
            <person name="Brannstrom I.O."/>
            <person name="Guillou S."/>
            <person name="Cros-Aarteil S."/>
            <person name="Calhoun S."/>
            <person name="Haridas S."/>
            <person name="Kuo A."/>
            <person name="Mondo S."/>
            <person name="Pangilinan J."/>
            <person name="Riley R."/>
            <person name="LaButti K."/>
            <person name="Andreopoulos B."/>
            <person name="Lipzen A."/>
            <person name="Chen C."/>
            <person name="Yan M."/>
            <person name="Daum C."/>
            <person name="Ng V."/>
            <person name="Clum A."/>
            <person name="Steindorff A."/>
            <person name="Ohm R.A."/>
            <person name="Martin F."/>
            <person name="Silar P."/>
            <person name="Natvig D.O."/>
            <person name="Lalanne C."/>
            <person name="Gautier V."/>
            <person name="Ament-Velasquez S.L."/>
            <person name="Kruys A."/>
            <person name="Hutchinson M.I."/>
            <person name="Powell A.J."/>
            <person name="Barry K."/>
            <person name="Miller A.N."/>
            <person name="Grigoriev I.V."/>
            <person name="Debuchy R."/>
            <person name="Gladieux P."/>
            <person name="Hiltunen Thoren M."/>
            <person name="Johannesson H."/>
        </authorList>
    </citation>
    <scope>NUCLEOTIDE SEQUENCE</scope>
    <source>
        <strain evidence="3">SMH4131-1</strain>
    </source>
</reference>
<evidence type="ECO:0000256" key="1">
    <source>
        <dbReference type="SAM" id="MobiDB-lite"/>
    </source>
</evidence>
<feature type="region of interest" description="Disordered" evidence="1">
    <location>
        <begin position="172"/>
        <end position="264"/>
    </location>
</feature>
<evidence type="ECO:0000313" key="3">
    <source>
        <dbReference type="EMBL" id="KAK3323471.1"/>
    </source>
</evidence>
<feature type="compositionally biased region" description="Low complexity" evidence="1">
    <location>
        <begin position="217"/>
        <end position="229"/>
    </location>
</feature>
<keyword evidence="2" id="KW-0732">Signal</keyword>
<proteinExistence type="predicted"/>
<protein>
    <submittedName>
        <fullName evidence="3">Uncharacterized protein</fullName>
    </submittedName>
</protein>
<feature type="chain" id="PRO_5042205099" evidence="2">
    <location>
        <begin position="19"/>
        <end position="296"/>
    </location>
</feature>
<feature type="compositionally biased region" description="Pro residues" evidence="1">
    <location>
        <begin position="91"/>
        <end position="116"/>
    </location>
</feature>
<evidence type="ECO:0000313" key="4">
    <source>
        <dbReference type="Proteomes" id="UP001286456"/>
    </source>
</evidence>
<feature type="region of interest" description="Disordered" evidence="1">
    <location>
        <begin position="86"/>
        <end position="134"/>
    </location>
</feature>